<evidence type="ECO:0000256" key="1">
    <source>
        <dbReference type="SAM" id="MobiDB-lite"/>
    </source>
</evidence>
<dbReference type="Proteomes" id="UP000799429">
    <property type="component" value="Unassembled WGS sequence"/>
</dbReference>
<feature type="region of interest" description="Disordered" evidence="1">
    <location>
        <begin position="80"/>
        <end position="145"/>
    </location>
</feature>
<accession>A0A9P4VQP8</accession>
<name>A0A9P4VQP8_9PEZI</name>
<feature type="compositionally biased region" description="Polar residues" evidence="1">
    <location>
        <begin position="8"/>
        <end position="22"/>
    </location>
</feature>
<feature type="compositionally biased region" description="Basic residues" evidence="1">
    <location>
        <begin position="109"/>
        <end position="121"/>
    </location>
</feature>
<sequence length="400" mass="45711">MARLKLNKSGNNSSIGEKNSLSPPTPVDSWYYINLGTEAEGSGRLSRIPFSQERVTIIEPPQTQFVDSIIPSIETMACKPSTKNATASKKKAKVPAKRRDEKKATAQKTRSRPRKATKRTVNRSPTPQTVEDNATEAAVKPFTLERAENDSKDLAVYSQTDADFWKDLERSPSPTPVYMKSFVRASLRSQMWDQAKEDVIEHEQCMRTDSQHTYTYASNSPRTQKRSRTSSDSTSDAWILPPLYPHNAGPVPSFHPTATNDPVPEHYPIQEYRLDAVFPEETDRSPRNLRLHTYYQQPERSALYERYGFDDDVMSKWYPTLEPNRSNRVVRTVPGRQKRGRRVVRRVSFGSSTIESCLRFTRKVLSFGLPPPPNFGERPDPVPLAGQKRKRFEFELELED</sequence>
<feature type="region of interest" description="Disordered" evidence="1">
    <location>
        <begin position="1"/>
        <end position="29"/>
    </location>
</feature>
<keyword evidence="3" id="KW-1185">Reference proteome</keyword>
<organism evidence="2 3">
    <name type="scientific">Patellaria atrata CBS 101060</name>
    <dbReference type="NCBI Taxonomy" id="1346257"/>
    <lineage>
        <taxon>Eukaryota</taxon>
        <taxon>Fungi</taxon>
        <taxon>Dikarya</taxon>
        <taxon>Ascomycota</taxon>
        <taxon>Pezizomycotina</taxon>
        <taxon>Dothideomycetes</taxon>
        <taxon>Dothideomycetes incertae sedis</taxon>
        <taxon>Patellariales</taxon>
        <taxon>Patellariaceae</taxon>
        <taxon>Patellaria</taxon>
    </lineage>
</organism>
<gene>
    <name evidence="2" type="ORF">M501DRAFT_674889</name>
</gene>
<dbReference type="AlphaFoldDB" id="A0A9P4VQP8"/>
<dbReference type="EMBL" id="MU006093">
    <property type="protein sequence ID" value="KAF2840088.1"/>
    <property type="molecule type" value="Genomic_DNA"/>
</dbReference>
<reference evidence="2" key="1">
    <citation type="journal article" date="2020" name="Stud. Mycol.">
        <title>101 Dothideomycetes genomes: a test case for predicting lifestyles and emergence of pathogens.</title>
        <authorList>
            <person name="Haridas S."/>
            <person name="Albert R."/>
            <person name="Binder M."/>
            <person name="Bloem J."/>
            <person name="Labutti K."/>
            <person name="Salamov A."/>
            <person name="Andreopoulos B."/>
            <person name="Baker S."/>
            <person name="Barry K."/>
            <person name="Bills G."/>
            <person name="Bluhm B."/>
            <person name="Cannon C."/>
            <person name="Castanera R."/>
            <person name="Culley D."/>
            <person name="Daum C."/>
            <person name="Ezra D."/>
            <person name="Gonzalez J."/>
            <person name="Henrissat B."/>
            <person name="Kuo A."/>
            <person name="Liang C."/>
            <person name="Lipzen A."/>
            <person name="Lutzoni F."/>
            <person name="Magnuson J."/>
            <person name="Mondo S."/>
            <person name="Nolan M."/>
            <person name="Ohm R."/>
            <person name="Pangilinan J."/>
            <person name="Park H.-J."/>
            <person name="Ramirez L."/>
            <person name="Alfaro M."/>
            <person name="Sun H."/>
            <person name="Tritt A."/>
            <person name="Yoshinaga Y."/>
            <person name="Zwiers L.-H."/>
            <person name="Turgeon B."/>
            <person name="Goodwin S."/>
            <person name="Spatafora J."/>
            <person name="Crous P."/>
            <person name="Grigoriev I."/>
        </authorList>
    </citation>
    <scope>NUCLEOTIDE SEQUENCE</scope>
    <source>
        <strain evidence="2">CBS 101060</strain>
    </source>
</reference>
<feature type="compositionally biased region" description="Polar residues" evidence="1">
    <location>
        <begin position="122"/>
        <end position="132"/>
    </location>
</feature>
<feature type="compositionally biased region" description="Polar residues" evidence="1">
    <location>
        <begin position="212"/>
        <end position="222"/>
    </location>
</feature>
<feature type="region of interest" description="Disordered" evidence="1">
    <location>
        <begin position="212"/>
        <end position="237"/>
    </location>
</feature>
<evidence type="ECO:0000313" key="3">
    <source>
        <dbReference type="Proteomes" id="UP000799429"/>
    </source>
</evidence>
<comment type="caution">
    <text evidence="2">The sequence shown here is derived from an EMBL/GenBank/DDBJ whole genome shotgun (WGS) entry which is preliminary data.</text>
</comment>
<proteinExistence type="predicted"/>
<evidence type="ECO:0000313" key="2">
    <source>
        <dbReference type="EMBL" id="KAF2840088.1"/>
    </source>
</evidence>
<protein>
    <submittedName>
        <fullName evidence="2">Uncharacterized protein</fullName>
    </submittedName>
</protein>